<evidence type="ECO:0000256" key="1">
    <source>
        <dbReference type="ARBA" id="ARBA00004123"/>
    </source>
</evidence>
<name>A0ABC8Y4P7_9POAL</name>
<dbReference type="InterPro" id="IPR002100">
    <property type="entry name" value="TF_MADSbox"/>
</dbReference>
<dbReference type="Pfam" id="PF01486">
    <property type="entry name" value="K-box"/>
    <property type="match status" value="1"/>
</dbReference>
<evidence type="ECO:0000259" key="7">
    <source>
        <dbReference type="PROSITE" id="PS50066"/>
    </source>
</evidence>
<dbReference type="CDD" id="cd00265">
    <property type="entry name" value="MADS_MEF2_like"/>
    <property type="match status" value="1"/>
</dbReference>
<dbReference type="PRINTS" id="PR00404">
    <property type="entry name" value="MADSDOMAIN"/>
</dbReference>
<dbReference type="SMART" id="SM00432">
    <property type="entry name" value="MADS"/>
    <property type="match status" value="1"/>
</dbReference>
<feature type="region of interest" description="Disordered" evidence="6">
    <location>
        <begin position="174"/>
        <end position="207"/>
    </location>
</feature>
<evidence type="ECO:0000256" key="2">
    <source>
        <dbReference type="ARBA" id="ARBA00023015"/>
    </source>
</evidence>
<dbReference type="PROSITE" id="PS51297">
    <property type="entry name" value="K_BOX"/>
    <property type="match status" value="1"/>
</dbReference>
<keyword evidence="2" id="KW-0805">Transcription regulation</keyword>
<dbReference type="SUPFAM" id="SSF55455">
    <property type="entry name" value="SRF-like"/>
    <property type="match status" value="1"/>
</dbReference>
<evidence type="ECO:0000256" key="5">
    <source>
        <dbReference type="ARBA" id="ARBA00023242"/>
    </source>
</evidence>
<keyword evidence="5" id="KW-0539">Nucleus</keyword>
<dbReference type="Proteomes" id="UP001497457">
    <property type="component" value="Chromosome 15b"/>
</dbReference>
<proteinExistence type="predicted"/>
<dbReference type="InterPro" id="IPR050142">
    <property type="entry name" value="MADS-box/MEF2_TF"/>
</dbReference>
<evidence type="ECO:0000256" key="6">
    <source>
        <dbReference type="SAM" id="MobiDB-lite"/>
    </source>
</evidence>
<comment type="subcellular location">
    <subcellularLocation>
        <location evidence="1">Nucleus</location>
    </subcellularLocation>
</comment>
<keyword evidence="4" id="KW-0804">Transcription</keyword>
<sequence>MGRGKVVLQRIENKISRQVTFAKRRNGLLKKAYELSILCDAEVALVLFSHAGRLYQFSSSSNLLKTLERYQRHIYASADAAVPSSDEMQHNYQEYLKLKTRVEVLQHSQRNLLGEDLAPLSTSELDQLESQVDKTLKQIRSRKTQVLLDELCDLKRKEQMLQDANRVLKRKLDEVEAEADPPPQAQLPWLGSSGDAMLSDGPPQPEHFFQALESNPSLQPTYFHRPCSNFLPEQVRLFSILRFCLCRFHTMDMNQQPVPAPGGCYPPAWMA</sequence>
<gene>
    <name evidence="9" type="ORF">URODEC1_LOCUS29641</name>
</gene>
<dbReference type="AlphaFoldDB" id="A0ABC8Y4P7"/>
<accession>A0ABC8Y4P7</accession>
<protein>
    <recommendedName>
        <fullName evidence="11">MADS-box transcription factor 34</fullName>
    </recommendedName>
</protein>
<dbReference type="GO" id="GO:0003677">
    <property type="term" value="F:DNA binding"/>
    <property type="evidence" value="ECO:0007669"/>
    <property type="project" value="UniProtKB-KW"/>
</dbReference>
<evidence type="ECO:0000313" key="10">
    <source>
        <dbReference type="Proteomes" id="UP001497457"/>
    </source>
</evidence>
<dbReference type="EMBL" id="OZ075125">
    <property type="protein sequence ID" value="CAL4936004.1"/>
    <property type="molecule type" value="Genomic_DNA"/>
</dbReference>
<keyword evidence="3" id="KW-0238">DNA-binding</keyword>
<evidence type="ECO:0000313" key="9">
    <source>
        <dbReference type="EMBL" id="CAL4936004.1"/>
    </source>
</evidence>
<dbReference type="InterPro" id="IPR033896">
    <property type="entry name" value="MEF2-like_N"/>
</dbReference>
<dbReference type="Pfam" id="PF00319">
    <property type="entry name" value="SRF-TF"/>
    <property type="match status" value="1"/>
</dbReference>
<dbReference type="PROSITE" id="PS50066">
    <property type="entry name" value="MADS_BOX_2"/>
    <property type="match status" value="1"/>
</dbReference>
<evidence type="ECO:0008006" key="11">
    <source>
        <dbReference type="Google" id="ProtNLM"/>
    </source>
</evidence>
<dbReference type="PROSITE" id="PS00350">
    <property type="entry name" value="MADS_BOX_1"/>
    <property type="match status" value="1"/>
</dbReference>
<reference evidence="9" key="1">
    <citation type="submission" date="2024-10" db="EMBL/GenBank/DDBJ databases">
        <authorList>
            <person name="Ryan C."/>
        </authorList>
    </citation>
    <scope>NUCLEOTIDE SEQUENCE [LARGE SCALE GENOMIC DNA]</scope>
</reference>
<evidence type="ECO:0000256" key="3">
    <source>
        <dbReference type="ARBA" id="ARBA00023125"/>
    </source>
</evidence>
<evidence type="ECO:0000259" key="8">
    <source>
        <dbReference type="PROSITE" id="PS51297"/>
    </source>
</evidence>
<dbReference type="Gene3D" id="3.40.1810.10">
    <property type="entry name" value="Transcription factor, MADS-box"/>
    <property type="match status" value="1"/>
</dbReference>
<dbReference type="PANTHER" id="PTHR48019">
    <property type="entry name" value="SERUM RESPONSE FACTOR HOMOLOG"/>
    <property type="match status" value="1"/>
</dbReference>
<dbReference type="GO" id="GO:0005634">
    <property type="term" value="C:nucleus"/>
    <property type="evidence" value="ECO:0007669"/>
    <property type="project" value="UniProtKB-SubCell"/>
</dbReference>
<dbReference type="InterPro" id="IPR002487">
    <property type="entry name" value="TF_Kbox"/>
</dbReference>
<feature type="domain" description="MADS-box" evidence="7">
    <location>
        <begin position="1"/>
        <end position="61"/>
    </location>
</feature>
<evidence type="ECO:0000256" key="4">
    <source>
        <dbReference type="ARBA" id="ARBA00023163"/>
    </source>
</evidence>
<organism evidence="9 10">
    <name type="scientific">Urochloa decumbens</name>
    <dbReference type="NCBI Taxonomy" id="240449"/>
    <lineage>
        <taxon>Eukaryota</taxon>
        <taxon>Viridiplantae</taxon>
        <taxon>Streptophyta</taxon>
        <taxon>Embryophyta</taxon>
        <taxon>Tracheophyta</taxon>
        <taxon>Spermatophyta</taxon>
        <taxon>Magnoliopsida</taxon>
        <taxon>Liliopsida</taxon>
        <taxon>Poales</taxon>
        <taxon>Poaceae</taxon>
        <taxon>PACMAD clade</taxon>
        <taxon>Panicoideae</taxon>
        <taxon>Panicodae</taxon>
        <taxon>Paniceae</taxon>
        <taxon>Melinidinae</taxon>
        <taxon>Urochloa</taxon>
    </lineage>
</organism>
<dbReference type="FunFam" id="3.40.1810.10:FF:000029">
    <property type="entry name" value="MADS transcription factor"/>
    <property type="match status" value="1"/>
</dbReference>
<feature type="domain" description="K-box" evidence="8">
    <location>
        <begin position="88"/>
        <end position="178"/>
    </location>
</feature>
<keyword evidence="10" id="KW-1185">Reference proteome</keyword>
<dbReference type="InterPro" id="IPR036879">
    <property type="entry name" value="TF_MADSbox_sf"/>
</dbReference>